<keyword evidence="1" id="KW-0004">4Fe-4S</keyword>
<dbReference type="InterPro" id="IPR036188">
    <property type="entry name" value="FAD/NAD-bd_sf"/>
</dbReference>
<evidence type="ECO:0000313" key="6">
    <source>
        <dbReference type="EMBL" id="MDQ0177105.1"/>
    </source>
</evidence>
<keyword evidence="5" id="KW-0411">Iron-sulfur</keyword>
<dbReference type="PRINTS" id="PR00368">
    <property type="entry name" value="FADPNR"/>
</dbReference>
<sequence length="621" mass="69403">MKQKKFLFLLLFVIIVLGAIIAYKKVWGTEDNTISVEPYKKPTFQDEYDVIVIGGEPEGVAAAVAAARSGSKTLLIEHRDGLGGLMTFGELNFLDISYDQKGKFANEGIFKEWHHLVDEKIGFDIDDAKNAFLKLVQDEKNLTLALETKVSSVIREGNTLVGLEIEDDKNNVKQIKAKRFIDSTQDADIAVMSGAPYFVGGGDIGVEDKKMAVTLMIHLKNVDWNSVKKAAKDGLYGGADIKGNVAWGFTELHDEYPPKFENTRLRGLNIMQEKNGDVYINALQIFGIDGLDEASKQKAIDLGKKETEHVLAFLKENFPGFEKASIADFPTELYVRETRHIKAEYQLPMSDVWENRDHWDSIGFGSYPVDVQATSPDDYGYVLSRPTQYAIPFRSLIPLEVDGLLVASKASGYSSLAAGSARIIPTGMTTGQAAGVASSLSIKHDVSFKKMSEDKEIVAELQEQLKEQGARIYEFEIPYSYEGEWFYPAVRTLVNYGLVVGGYDNTLPVDDPFKEISFFGLINGIQQRAYPDDFESRKDQLAGIYGMIESDTTVLTRDKAAEMMLALFGISVQGEEAWNMLQEKNILDDMIVEKLTSNRELKGNEAYYLVHLMHEGYDKFK</sequence>
<evidence type="ECO:0000313" key="7">
    <source>
        <dbReference type="Proteomes" id="UP001223586"/>
    </source>
</evidence>
<keyword evidence="3" id="KW-0560">Oxidoreductase</keyword>
<proteinExistence type="predicted"/>
<dbReference type="SUPFAM" id="SSF51905">
    <property type="entry name" value="FAD/NAD(P)-binding domain"/>
    <property type="match status" value="1"/>
</dbReference>
<gene>
    <name evidence="6" type="ORF">J2S08_002984</name>
</gene>
<keyword evidence="2" id="KW-0479">Metal-binding</keyword>
<evidence type="ECO:0000256" key="4">
    <source>
        <dbReference type="ARBA" id="ARBA00023004"/>
    </source>
</evidence>
<dbReference type="Pfam" id="PF12831">
    <property type="entry name" value="FAD_oxidored"/>
    <property type="match status" value="1"/>
</dbReference>
<keyword evidence="4" id="KW-0408">Iron</keyword>
<name>A0ABT9WWJ3_9BACI</name>
<accession>A0ABT9WWJ3</accession>
<evidence type="ECO:0000256" key="2">
    <source>
        <dbReference type="ARBA" id="ARBA00022723"/>
    </source>
</evidence>
<dbReference type="PANTHER" id="PTHR43498">
    <property type="entry name" value="FERREDOXIN:COB-COM HETERODISULFIDE REDUCTASE SUBUNIT A"/>
    <property type="match status" value="1"/>
</dbReference>
<evidence type="ECO:0000256" key="3">
    <source>
        <dbReference type="ARBA" id="ARBA00023002"/>
    </source>
</evidence>
<dbReference type="Proteomes" id="UP001223586">
    <property type="component" value="Unassembled WGS sequence"/>
</dbReference>
<dbReference type="InterPro" id="IPR039650">
    <property type="entry name" value="HdrA-like"/>
</dbReference>
<evidence type="ECO:0000256" key="5">
    <source>
        <dbReference type="ARBA" id="ARBA00023014"/>
    </source>
</evidence>
<dbReference type="Gene3D" id="3.50.50.60">
    <property type="entry name" value="FAD/NAD(P)-binding domain"/>
    <property type="match status" value="1"/>
</dbReference>
<dbReference type="EMBL" id="JAUSTT010000018">
    <property type="protein sequence ID" value="MDQ0177105.1"/>
    <property type="molecule type" value="Genomic_DNA"/>
</dbReference>
<organism evidence="6 7">
    <name type="scientific">Bacillus chungangensis</name>
    <dbReference type="NCBI Taxonomy" id="587633"/>
    <lineage>
        <taxon>Bacteria</taxon>
        <taxon>Bacillati</taxon>
        <taxon>Bacillota</taxon>
        <taxon>Bacilli</taxon>
        <taxon>Bacillales</taxon>
        <taxon>Bacillaceae</taxon>
        <taxon>Bacillus</taxon>
    </lineage>
</organism>
<dbReference type="PANTHER" id="PTHR43498:SF1">
    <property type="entry name" value="COB--COM HETERODISULFIDE REDUCTASE IRON-SULFUR SUBUNIT A"/>
    <property type="match status" value="1"/>
</dbReference>
<comment type="caution">
    <text evidence="6">The sequence shown here is derived from an EMBL/GenBank/DDBJ whole genome shotgun (WGS) entry which is preliminary data.</text>
</comment>
<keyword evidence="7" id="KW-1185">Reference proteome</keyword>
<evidence type="ECO:0000256" key="1">
    <source>
        <dbReference type="ARBA" id="ARBA00022485"/>
    </source>
</evidence>
<protein>
    <submittedName>
        <fullName evidence="6">Flavin-dependent dehydrogenase</fullName>
    </submittedName>
</protein>
<dbReference type="PRINTS" id="PR00411">
    <property type="entry name" value="PNDRDTASEI"/>
</dbReference>
<dbReference type="RefSeq" id="WP_307230814.1">
    <property type="nucleotide sequence ID" value="NZ_JAUSTT010000018.1"/>
</dbReference>
<reference evidence="6 7" key="1">
    <citation type="submission" date="2023-07" db="EMBL/GenBank/DDBJ databases">
        <title>Genomic Encyclopedia of Type Strains, Phase IV (KMG-IV): sequencing the most valuable type-strain genomes for metagenomic binning, comparative biology and taxonomic classification.</title>
        <authorList>
            <person name="Goeker M."/>
        </authorList>
    </citation>
    <scope>NUCLEOTIDE SEQUENCE [LARGE SCALE GENOMIC DNA]</scope>
    <source>
        <strain evidence="6 7">DSM 23837</strain>
    </source>
</reference>